<protein>
    <recommendedName>
        <fullName evidence="1">Cyclic nucleotide-binding domain-containing protein</fullName>
    </recommendedName>
</protein>
<keyword evidence="4" id="KW-1185">Reference proteome</keyword>
<dbReference type="Gene3D" id="2.60.120.10">
    <property type="entry name" value="Jelly Rolls"/>
    <property type="match status" value="1"/>
</dbReference>
<evidence type="ECO:0000313" key="3">
    <source>
        <dbReference type="EMBL" id="OTO09562.1"/>
    </source>
</evidence>
<reference evidence="3" key="1">
    <citation type="submission" date="2017-05" db="EMBL/GenBank/DDBJ databases">
        <title>The Genome Sequence of Enterococcus sp. 4G2_DIV0659.</title>
        <authorList>
            <consortium name="The Broad Institute Genomics Platform"/>
            <consortium name="The Broad Institute Genomic Center for Infectious Diseases"/>
            <person name="Earl A."/>
            <person name="Manson A."/>
            <person name="Schwartman J."/>
            <person name="Gilmore M."/>
            <person name="Abouelleil A."/>
            <person name="Cao P."/>
            <person name="Chapman S."/>
            <person name="Cusick C."/>
            <person name="Shea T."/>
            <person name="Young S."/>
            <person name="Neafsey D."/>
            <person name="Nusbaum C."/>
            <person name="Birren B."/>
        </authorList>
    </citation>
    <scope>NUCLEOTIDE SEQUENCE [LARGE SCALE GENOMIC DNA]</scope>
    <source>
        <strain evidence="3">4G2_DIV0659</strain>
    </source>
</reference>
<dbReference type="SUPFAM" id="SSF51206">
    <property type="entry name" value="cAMP-binding domain-like"/>
    <property type="match status" value="1"/>
</dbReference>
<dbReference type="SUPFAM" id="SSF46785">
    <property type="entry name" value="Winged helix' DNA-binding domain"/>
    <property type="match status" value="1"/>
</dbReference>
<dbReference type="EMBL" id="NGLE02000001">
    <property type="protein sequence ID" value="MEI5994753.1"/>
    <property type="molecule type" value="Genomic_DNA"/>
</dbReference>
<dbReference type="Gene3D" id="1.10.10.10">
    <property type="entry name" value="Winged helix-like DNA-binding domain superfamily/Winged helix DNA-binding domain"/>
    <property type="match status" value="1"/>
</dbReference>
<dbReference type="Pfam" id="PF00027">
    <property type="entry name" value="cNMP_binding"/>
    <property type="match status" value="1"/>
</dbReference>
<dbReference type="Proteomes" id="UP000195139">
    <property type="component" value="Unassembled WGS sequence"/>
</dbReference>
<gene>
    <name evidence="3" type="ORF">A5880_000241</name>
    <name evidence="2" type="ORF">A5880_002339</name>
</gene>
<reference evidence="2 4" key="2">
    <citation type="submission" date="2018-07" db="EMBL/GenBank/DDBJ databases">
        <title>The Genome Sequence of Enterococcus sp. DIV0659b.</title>
        <authorList>
            <consortium name="The Broad Institute Genomics Platform"/>
            <consortium name="The Broad Institute Genomic Center for Infectious Diseases"/>
            <person name="Earl A."/>
            <person name="Manson A."/>
            <person name="Schwartman J."/>
            <person name="Gilmore M."/>
            <person name="Abouelleil A."/>
            <person name="Cao P."/>
            <person name="Chapman S."/>
            <person name="Cusick C."/>
            <person name="Shea T."/>
            <person name="Young S."/>
            <person name="Neafsey D."/>
            <person name="Nusbaum C."/>
            <person name="Birren B."/>
        </authorList>
    </citation>
    <scope>NUCLEOTIDE SEQUENCE [LARGE SCALE GENOMIC DNA]</scope>
    <source>
        <strain evidence="2 4">4G2_DIV0659</strain>
    </source>
</reference>
<dbReference type="InterPro" id="IPR000595">
    <property type="entry name" value="cNMP-bd_dom"/>
</dbReference>
<evidence type="ECO:0000259" key="1">
    <source>
        <dbReference type="Pfam" id="PF00027"/>
    </source>
</evidence>
<accession>A0A242CIF6</accession>
<dbReference type="AlphaFoldDB" id="A0A242CIF6"/>
<organism evidence="3">
    <name type="scientific">Candidatus Enterococcus mansonii</name>
    <dbReference type="NCBI Taxonomy" id="1834181"/>
    <lineage>
        <taxon>Bacteria</taxon>
        <taxon>Bacillati</taxon>
        <taxon>Bacillota</taxon>
        <taxon>Bacilli</taxon>
        <taxon>Lactobacillales</taxon>
        <taxon>Enterococcaceae</taxon>
        <taxon>Enterococcus</taxon>
    </lineage>
</organism>
<comment type="caution">
    <text evidence="3">The sequence shown here is derived from an EMBL/GenBank/DDBJ whole genome shotgun (WGS) entry which is preliminary data.</text>
</comment>
<dbReference type="EMBL" id="NGLE01000001">
    <property type="protein sequence ID" value="OTO09562.1"/>
    <property type="molecule type" value="Genomic_DNA"/>
</dbReference>
<dbReference type="InterPro" id="IPR014710">
    <property type="entry name" value="RmlC-like_jellyroll"/>
</dbReference>
<dbReference type="CDD" id="cd00038">
    <property type="entry name" value="CAP_ED"/>
    <property type="match status" value="1"/>
</dbReference>
<evidence type="ECO:0000313" key="4">
    <source>
        <dbReference type="Proteomes" id="UP000195139"/>
    </source>
</evidence>
<dbReference type="RefSeq" id="WP_086329208.1">
    <property type="nucleotide sequence ID" value="NZ_NGLE02000001.1"/>
</dbReference>
<sequence>MFIDDLFTYHTHLKELNSRFFLQLSEKEKNTTLVINEHTNFTNKILPNHLYYIKSGYVKSSVIDKQGNLKSFDILGPSEFLGLNTLFHSSKTDNPWLFMSLEDVTLAVIPFFTLDPTDKNVFDILYKNFFHQTQKIHLSWYLSSLSGYERVFTSLILLVQHLGKQSENYFILPKFVTHSLLAEFSNVSRPYVTKVLLKLENKQLVRYRHHIIKFCNNDDMLAKFLDDFLF</sequence>
<name>A0A242CIF6_9ENTE</name>
<dbReference type="STRING" id="1834181.A5880_000241"/>
<dbReference type="InterPro" id="IPR036390">
    <property type="entry name" value="WH_DNA-bd_sf"/>
</dbReference>
<proteinExistence type="predicted"/>
<feature type="domain" description="Cyclic nucleotide-binding" evidence="1">
    <location>
        <begin position="47"/>
        <end position="110"/>
    </location>
</feature>
<evidence type="ECO:0000313" key="2">
    <source>
        <dbReference type="EMBL" id="MEI5994753.1"/>
    </source>
</evidence>
<dbReference type="InterPro" id="IPR018490">
    <property type="entry name" value="cNMP-bd_dom_sf"/>
</dbReference>
<dbReference type="InterPro" id="IPR036388">
    <property type="entry name" value="WH-like_DNA-bd_sf"/>
</dbReference>
<dbReference type="OrthoDB" id="9812325at2"/>